<dbReference type="EMBL" id="WIEZ01000029">
    <property type="protein sequence ID" value="NKM49937.1"/>
    <property type="molecule type" value="Genomic_DNA"/>
</dbReference>
<dbReference type="RefSeq" id="WP_168277416.1">
    <property type="nucleotide sequence ID" value="NZ_WIEZ01000029.1"/>
</dbReference>
<name>A0A8I2H1D8_RHILV</name>
<reference evidence="1" key="1">
    <citation type="submission" date="2019-10" db="EMBL/GenBank/DDBJ databases">
        <title>Rhizobium leguminosarum symbiovar viciae collection.</title>
        <authorList>
            <person name="Boivin S."/>
            <person name="Lepetit M."/>
        </authorList>
    </citation>
    <scope>NUCLEOTIDE SEQUENCE</scope>
    <source>
        <strain evidence="1">L143</strain>
    </source>
</reference>
<sequence>MNMPSVDFLVDGEITAPEEQSVNKVDVGSELAGHANRAVAFGARRLRMQGDAIGQLDGCRIAGLSNHGWPAPREDVNFKNDCDCSGGGGSAPAPVTVAAPAKEPASLMDDPVQWAKENPIKATVAGVAAGVVTGGAIYYGGAAVAALLGGGALMTAAAQ</sequence>
<comment type="caution">
    <text evidence="1">The sequence shown here is derived from an EMBL/GenBank/DDBJ whole genome shotgun (WGS) entry which is preliminary data.</text>
</comment>
<gene>
    <name evidence="1" type="ORF">GFL91_34435</name>
</gene>
<dbReference type="Proteomes" id="UP000662259">
    <property type="component" value="Unassembled WGS sequence"/>
</dbReference>
<evidence type="ECO:0000313" key="2">
    <source>
        <dbReference type="Proteomes" id="UP000662259"/>
    </source>
</evidence>
<accession>A0A8I2H1D8</accession>
<proteinExistence type="predicted"/>
<organism evidence="1 2">
    <name type="scientific">Rhizobium leguminosarum bv. viciae</name>
    <dbReference type="NCBI Taxonomy" id="387"/>
    <lineage>
        <taxon>Bacteria</taxon>
        <taxon>Pseudomonadati</taxon>
        <taxon>Pseudomonadota</taxon>
        <taxon>Alphaproteobacteria</taxon>
        <taxon>Hyphomicrobiales</taxon>
        <taxon>Rhizobiaceae</taxon>
        <taxon>Rhizobium/Agrobacterium group</taxon>
        <taxon>Rhizobium</taxon>
    </lineage>
</organism>
<dbReference type="AlphaFoldDB" id="A0A8I2H1D8"/>
<protein>
    <submittedName>
        <fullName evidence="1">Uncharacterized protein</fullName>
    </submittedName>
</protein>
<evidence type="ECO:0000313" key="1">
    <source>
        <dbReference type="EMBL" id="NKM49937.1"/>
    </source>
</evidence>